<proteinExistence type="predicted"/>
<dbReference type="Pfam" id="PF00226">
    <property type="entry name" value="DnaJ"/>
    <property type="match status" value="1"/>
</dbReference>
<dbReference type="InterPro" id="IPR002939">
    <property type="entry name" value="DnaJ_C"/>
</dbReference>
<dbReference type="CDD" id="cd10747">
    <property type="entry name" value="DnaJ_C"/>
    <property type="match status" value="1"/>
</dbReference>
<evidence type="ECO:0000256" key="2">
    <source>
        <dbReference type="ARBA" id="ARBA00022737"/>
    </source>
</evidence>
<reference evidence="7" key="1">
    <citation type="submission" date="2020-12" db="EMBL/GenBank/DDBJ databases">
        <title>Metabolic potential, ecology and presence of endohyphal bacteria is reflected in genomic diversity of Mucoromycotina.</title>
        <authorList>
            <person name="Muszewska A."/>
            <person name="Okrasinska A."/>
            <person name="Steczkiewicz K."/>
            <person name="Drgas O."/>
            <person name="Orlowska M."/>
            <person name="Perlinska-Lenart U."/>
            <person name="Aleksandrzak-Piekarczyk T."/>
            <person name="Szatraj K."/>
            <person name="Zielenkiewicz U."/>
            <person name="Pilsyk S."/>
            <person name="Malc E."/>
            <person name="Mieczkowski P."/>
            <person name="Kruszewska J.S."/>
            <person name="Biernat P."/>
            <person name="Pawlowska J."/>
        </authorList>
    </citation>
    <scope>NUCLEOTIDE SEQUENCE</scope>
    <source>
        <strain evidence="7">CBS 226.32</strain>
    </source>
</reference>
<keyword evidence="2" id="KW-0677">Repeat</keyword>
<gene>
    <name evidence="7" type="ORF">INT46_002880</name>
</gene>
<dbReference type="OrthoDB" id="550424at2759"/>
<feature type="compositionally biased region" description="Acidic residues" evidence="5">
    <location>
        <begin position="366"/>
        <end position="375"/>
    </location>
</feature>
<evidence type="ECO:0000256" key="5">
    <source>
        <dbReference type="SAM" id="MobiDB-lite"/>
    </source>
</evidence>
<dbReference type="Gene3D" id="2.60.260.20">
    <property type="entry name" value="Urease metallochaperone UreE, N-terminal domain"/>
    <property type="match status" value="2"/>
</dbReference>
<dbReference type="Pfam" id="PF01556">
    <property type="entry name" value="DnaJ_C"/>
    <property type="match status" value="1"/>
</dbReference>
<dbReference type="InterPro" id="IPR008971">
    <property type="entry name" value="HSP40/DnaJ_pept-bd"/>
</dbReference>
<dbReference type="Gene3D" id="1.10.287.110">
    <property type="entry name" value="DnaJ domain"/>
    <property type="match status" value="1"/>
</dbReference>
<dbReference type="GO" id="GO:0051082">
    <property type="term" value="F:unfolded protein binding"/>
    <property type="evidence" value="ECO:0007669"/>
    <property type="project" value="InterPro"/>
</dbReference>
<feature type="region of interest" description="Disordered" evidence="5">
    <location>
        <begin position="95"/>
        <end position="124"/>
    </location>
</feature>
<feature type="compositionally biased region" description="Pro residues" evidence="5">
    <location>
        <begin position="100"/>
        <end position="119"/>
    </location>
</feature>
<accession>A0A8H7UTK6</accession>
<organism evidence="7 8">
    <name type="scientific">Mucor plumbeus</name>
    <dbReference type="NCBI Taxonomy" id="97098"/>
    <lineage>
        <taxon>Eukaryota</taxon>
        <taxon>Fungi</taxon>
        <taxon>Fungi incertae sedis</taxon>
        <taxon>Mucoromycota</taxon>
        <taxon>Mucoromycotina</taxon>
        <taxon>Mucoromycetes</taxon>
        <taxon>Mucorales</taxon>
        <taxon>Mucorineae</taxon>
        <taxon>Mucoraceae</taxon>
        <taxon>Mucor</taxon>
    </lineage>
</organism>
<dbReference type="AlphaFoldDB" id="A0A8H7UTK6"/>
<dbReference type="GO" id="GO:0008270">
    <property type="term" value="F:zinc ion binding"/>
    <property type="evidence" value="ECO:0007669"/>
    <property type="project" value="UniProtKB-KW"/>
</dbReference>
<feature type="compositionally biased region" description="Basic and acidic residues" evidence="5">
    <location>
        <begin position="422"/>
        <end position="439"/>
    </location>
</feature>
<feature type="compositionally biased region" description="Acidic residues" evidence="5">
    <location>
        <begin position="407"/>
        <end position="421"/>
    </location>
</feature>
<dbReference type="Gene3D" id="2.10.230.10">
    <property type="entry name" value="Heat shock protein DnaJ, cysteine-rich domain"/>
    <property type="match status" value="1"/>
</dbReference>
<dbReference type="SUPFAM" id="SSF57938">
    <property type="entry name" value="DnaJ/Hsp40 cysteine-rich domain"/>
    <property type="match status" value="1"/>
</dbReference>
<keyword evidence="3" id="KW-0863">Zinc-finger</keyword>
<feature type="compositionally biased region" description="Polar residues" evidence="5">
    <location>
        <begin position="388"/>
        <end position="401"/>
    </location>
</feature>
<feature type="region of interest" description="Disordered" evidence="5">
    <location>
        <begin position="363"/>
        <end position="449"/>
    </location>
</feature>
<feature type="domain" description="J" evidence="6">
    <location>
        <begin position="4"/>
        <end position="66"/>
    </location>
</feature>
<keyword evidence="1" id="KW-0479">Metal-binding</keyword>
<dbReference type="GO" id="GO:0030544">
    <property type="term" value="F:Hsp70 protein binding"/>
    <property type="evidence" value="ECO:0007669"/>
    <property type="project" value="InterPro"/>
</dbReference>
<evidence type="ECO:0000256" key="4">
    <source>
        <dbReference type="ARBA" id="ARBA00022833"/>
    </source>
</evidence>
<name>A0A8H7UTK6_9FUNG</name>
<dbReference type="InterPro" id="IPR036869">
    <property type="entry name" value="J_dom_sf"/>
</dbReference>
<dbReference type="GO" id="GO:0006457">
    <property type="term" value="P:protein folding"/>
    <property type="evidence" value="ECO:0007669"/>
    <property type="project" value="InterPro"/>
</dbReference>
<comment type="caution">
    <text evidence="7">The sequence shown here is derived from an EMBL/GenBank/DDBJ whole genome shotgun (WGS) entry which is preliminary data.</text>
</comment>
<dbReference type="InterPro" id="IPR044713">
    <property type="entry name" value="DNJA1/2-like"/>
</dbReference>
<dbReference type="SUPFAM" id="SSF46565">
    <property type="entry name" value="Chaperone J-domain"/>
    <property type="match status" value="1"/>
</dbReference>
<dbReference type="PANTHER" id="PTHR43888">
    <property type="entry name" value="DNAJ-LIKE-2, ISOFORM A-RELATED"/>
    <property type="match status" value="1"/>
</dbReference>
<dbReference type="InterPro" id="IPR036410">
    <property type="entry name" value="HSP_DnaJ_Cys-rich_dom_sf"/>
</dbReference>
<dbReference type="PRINTS" id="PR00625">
    <property type="entry name" value="JDOMAIN"/>
</dbReference>
<sequence length="463" mass="52929">MVELLYKSLGLKSGATLDEVKKAFRSLAKEYHPDKNKDGAEKFKEIHNAYSILSDSEKLSEYKRKNPETSSSSSRSHTSYGFHFDYDTFFSHFSNGFQPPRHPPPRNTQPQASPPPPEKQPNDIYKGSKVSVEYQKEVDCSACQNNKRQPSLKRFKMCERCDGKGLMKRYLDSRKEQTPIKCVFCKGQGKLKYFVECKTCKGVGIKHHTMVIRVPKGIHGGHALQIKNRGYLKPDNTKGKLFIKVNINDHPVFKREGDNLRMTAKISLKEAIMGFTDKKLCTHMDGRKVLVTQTCGHTIRPNSLRRLKGEGMPVYGSKENAFGDLIITFEVEWQDTIQIPPSQAAIDIIDNLFQTNEEKKSKEDVIVIDDDDDDEEKKQEKSTKNTRKTSPPETAASSIEGNNILEDMSDEEEDDLEEDDSSDNRRYERDSPGYEKYDIESGDSESDEDMYMNEAASFFNRFF</sequence>
<feature type="compositionally biased region" description="Acidic residues" evidence="5">
    <location>
        <begin position="440"/>
        <end position="449"/>
    </location>
</feature>
<dbReference type="InterPro" id="IPR001623">
    <property type="entry name" value="DnaJ_domain"/>
</dbReference>
<keyword evidence="8" id="KW-1185">Reference proteome</keyword>
<evidence type="ECO:0000256" key="1">
    <source>
        <dbReference type="ARBA" id="ARBA00022723"/>
    </source>
</evidence>
<evidence type="ECO:0000256" key="3">
    <source>
        <dbReference type="ARBA" id="ARBA00022771"/>
    </source>
</evidence>
<evidence type="ECO:0000259" key="6">
    <source>
        <dbReference type="PROSITE" id="PS50076"/>
    </source>
</evidence>
<dbReference type="CDD" id="cd06257">
    <property type="entry name" value="DnaJ"/>
    <property type="match status" value="1"/>
</dbReference>
<evidence type="ECO:0000313" key="8">
    <source>
        <dbReference type="Proteomes" id="UP000650833"/>
    </source>
</evidence>
<dbReference type="FunFam" id="2.60.260.20:FF:000003">
    <property type="entry name" value="DnaJ subfamily A member 2"/>
    <property type="match status" value="1"/>
</dbReference>
<dbReference type="PROSITE" id="PS50076">
    <property type="entry name" value="DNAJ_2"/>
    <property type="match status" value="1"/>
</dbReference>
<dbReference type="SMART" id="SM00271">
    <property type="entry name" value="DnaJ"/>
    <property type="match status" value="1"/>
</dbReference>
<protein>
    <recommendedName>
        <fullName evidence="6">J domain-containing protein</fullName>
    </recommendedName>
</protein>
<dbReference type="Proteomes" id="UP000650833">
    <property type="component" value="Unassembled WGS sequence"/>
</dbReference>
<dbReference type="SUPFAM" id="SSF49493">
    <property type="entry name" value="HSP40/DnaJ peptide-binding domain"/>
    <property type="match status" value="2"/>
</dbReference>
<evidence type="ECO:0000313" key="7">
    <source>
        <dbReference type="EMBL" id="KAG2195110.1"/>
    </source>
</evidence>
<dbReference type="EMBL" id="JAEPRC010000541">
    <property type="protein sequence ID" value="KAG2195110.1"/>
    <property type="molecule type" value="Genomic_DNA"/>
</dbReference>
<keyword evidence="4" id="KW-0862">Zinc</keyword>